<keyword evidence="3" id="KW-0472">Membrane</keyword>
<dbReference type="Gene3D" id="2.40.30.170">
    <property type="match status" value="1"/>
</dbReference>
<sequence length="427" mass="46099">MPNENLHAHGQPAVPTALQQEGLRDTSPSTPGNDHEQNPHNQVLQIDTRTRLGQGPRIPVLAVVAILLVAIVIGIASRHHSEKELNEATDISAVQTVAVIHASSGAASQELRLPANTEAYVDTPIFSRTNGYLQKWFADIGQHVEKGQLLAIVQTPEVDQQVQQAEAEVNTAKANAQLAEITSNRWKALLAKNAVSRQEADQASSDLTARQAALNSAEANLRRLQQMQGFERIYAPFSGIITARNVDIGSLIQAGDSTNTHAELFHLSSIDQVRVFVPVPEVHAAAVHDGEQVKVTSDAFPNEVFTGTIARNSRSIDSSTRTLNMEVDLENHDHKLLPGQYAFVHLPLAAGDNSLTLPSNAILFRAEGLRVGVVRNNHVHLQPIEIGHDYGATVEVISGLTPQDDVIINPSDSLAEGQEVRVAGGTK</sequence>
<evidence type="ECO:0000259" key="5">
    <source>
        <dbReference type="Pfam" id="PF25917"/>
    </source>
</evidence>
<evidence type="ECO:0000256" key="3">
    <source>
        <dbReference type="SAM" id="Phobius"/>
    </source>
</evidence>
<dbReference type="InterPro" id="IPR058637">
    <property type="entry name" value="YknX-like_C"/>
</dbReference>
<keyword evidence="3" id="KW-0812">Transmembrane</keyword>
<feature type="domain" description="YknX-like C-terminal permuted SH3-like" evidence="7">
    <location>
        <begin position="355"/>
        <end position="422"/>
    </location>
</feature>
<feature type="domain" description="Multidrug resistance protein MdtA-like alpha-helical hairpin" evidence="4">
    <location>
        <begin position="162"/>
        <end position="221"/>
    </location>
</feature>
<feature type="transmembrane region" description="Helical" evidence="3">
    <location>
        <begin position="58"/>
        <end position="76"/>
    </location>
</feature>
<evidence type="ECO:0000313" key="8">
    <source>
        <dbReference type="EMBL" id="MFC6644557.1"/>
    </source>
</evidence>
<dbReference type="InterPro" id="IPR058624">
    <property type="entry name" value="MdtA-like_HH"/>
</dbReference>
<keyword evidence="9" id="KW-1185">Reference proteome</keyword>
<evidence type="ECO:0000259" key="7">
    <source>
        <dbReference type="Pfam" id="PF25989"/>
    </source>
</evidence>
<evidence type="ECO:0000256" key="1">
    <source>
        <dbReference type="ARBA" id="ARBA00009477"/>
    </source>
</evidence>
<dbReference type="RefSeq" id="WP_263372488.1">
    <property type="nucleotide sequence ID" value="NZ_JAGSYD010000005.1"/>
</dbReference>
<comment type="caution">
    <text evidence="8">The sequence shown here is derived from an EMBL/GenBank/DDBJ whole genome shotgun (WGS) entry which is preliminary data.</text>
</comment>
<reference evidence="9" key="1">
    <citation type="journal article" date="2019" name="Int. J. Syst. Evol. Microbiol.">
        <title>The Global Catalogue of Microorganisms (GCM) 10K type strain sequencing project: providing services to taxonomists for standard genome sequencing and annotation.</title>
        <authorList>
            <consortium name="The Broad Institute Genomics Platform"/>
            <consortium name="The Broad Institute Genome Sequencing Center for Infectious Disease"/>
            <person name="Wu L."/>
            <person name="Ma J."/>
        </authorList>
    </citation>
    <scope>NUCLEOTIDE SEQUENCE [LARGE SCALE GENOMIC DNA]</scope>
    <source>
        <strain evidence="9">CGMCC 1.16026</strain>
    </source>
</reference>
<dbReference type="EMBL" id="JBHSWI010000001">
    <property type="protein sequence ID" value="MFC6644557.1"/>
    <property type="molecule type" value="Genomic_DNA"/>
</dbReference>
<dbReference type="InterPro" id="IPR058792">
    <property type="entry name" value="Beta-barrel_RND_2"/>
</dbReference>
<comment type="similarity">
    <text evidence="1">Belongs to the membrane fusion protein (MFP) (TC 8.A.1) family.</text>
</comment>
<dbReference type="InterPro" id="IPR006143">
    <property type="entry name" value="RND_pump_MFP"/>
</dbReference>
<dbReference type="Pfam" id="PF25954">
    <property type="entry name" value="Beta-barrel_RND_2"/>
    <property type="match status" value="1"/>
</dbReference>
<evidence type="ECO:0000259" key="6">
    <source>
        <dbReference type="Pfam" id="PF25954"/>
    </source>
</evidence>
<accession>A0ABW1Z7S5</accession>
<dbReference type="Proteomes" id="UP001596391">
    <property type="component" value="Unassembled WGS sequence"/>
</dbReference>
<dbReference type="NCBIfam" id="TIGR01730">
    <property type="entry name" value="RND_mfp"/>
    <property type="match status" value="1"/>
</dbReference>
<dbReference type="Gene3D" id="2.40.420.20">
    <property type="match status" value="1"/>
</dbReference>
<evidence type="ECO:0000256" key="2">
    <source>
        <dbReference type="SAM" id="MobiDB-lite"/>
    </source>
</evidence>
<dbReference type="Pfam" id="PF25917">
    <property type="entry name" value="BSH_RND"/>
    <property type="match status" value="1"/>
</dbReference>
<dbReference type="Gene3D" id="2.40.50.100">
    <property type="match status" value="1"/>
</dbReference>
<name>A0ABW1Z7S5_9BACT</name>
<protein>
    <submittedName>
        <fullName evidence="8">Efflux RND transporter periplasmic adaptor subunit</fullName>
    </submittedName>
</protein>
<proteinExistence type="inferred from homology"/>
<dbReference type="InterPro" id="IPR058625">
    <property type="entry name" value="MdtA-like_BSH"/>
</dbReference>
<keyword evidence="3" id="KW-1133">Transmembrane helix</keyword>
<gene>
    <name evidence="8" type="ORF">ACFQBQ_02920</name>
</gene>
<dbReference type="PANTHER" id="PTHR30469:SF37">
    <property type="entry name" value="RAGD PROTEIN"/>
    <property type="match status" value="1"/>
</dbReference>
<evidence type="ECO:0000259" key="4">
    <source>
        <dbReference type="Pfam" id="PF25876"/>
    </source>
</evidence>
<dbReference type="Gene3D" id="1.10.287.470">
    <property type="entry name" value="Helix hairpin bin"/>
    <property type="match status" value="1"/>
</dbReference>
<organism evidence="8 9">
    <name type="scientific">Granulicella cerasi</name>
    <dbReference type="NCBI Taxonomy" id="741063"/>
    <lineage>
        <taxon>Bacteria</taxon>
        <taxon>Pseudomonadati</taxon>
        <taxon>Acidobacteriota</taxon>
        <taxon>Terriglobia</taxon>
        <taxon>Terriglobales</taxon>
        <taxon>Acidobacteriaceae</taxon>
        <taxon>Granulicella</taxon>
    </lineage>
</organism>
<feature type="domain" description="Multidrug resistance protein MdtA-like barrel-sandwich hybrid" evidence="5">
    <location>
        <begin position="125"/>
        <end position="259"/>
    </location>
</feature>
<evidence type="ECO:0000313" key="9">
    <source>
        <dbReference type="Proteomes" id="UP001596391"/>
    </source>
</evidence>
<dbReference type="PANTHER" id="PTHR30469">
    <property type="entry name" value="MULTIDRUG RESISTANCE PROTEIN MDTA"/>
    <property type="match status" value="1"/>
</dbReference>
<dbReference type="Pfam" id="PF25989">
    <property type="entry name" value="YknX_C"/>
    <property type="match status" value="1"/>
</dbReference>
<dbReference type="SUPFAM" id="SSF111369">
    <property type="entry name" value="HlyD-like secretion proteins"/>
    <property type="match status" value="1"/>
</dbReference>
<feature type="region of interest" description="Disordered" evidence="2">
    <location>
        <begin position="1"/>
        <end position="40"/>
    </location>
</feature>
<feature type="domain" description="CusB-like beta-barrel" evidence="6">
    <location>
        <begin position="277"/>
        <end position="346"/>
    </location>
</feature>
<dbReference type="Pfam" id="PF25876">
    <property type="entry name" value="HH_MFP_RND"/>
    <property type="match status" value="1"/>
</dbReference>